<dbReference type="InterPro" id="IPR035979">
    <property type="entry name" value="RBD_domain_sf"/>
</dbReference>
<evidence type="ECO:0000256" key="6">
    <source>
        <dbReference type="ARBA" id="ARBA00022816"/>
    </source>
</evidence>
<dbReference type="Pfam" id="PF09162">
    <property type="entry name" value="Tap-RNA_bind"/>
    <property type="match status" value="1"/>
</dbReference>
<keyword evidence="7" id="KW-0539">Nucleus</keyword>
<keyword evidence="3" id="KW-0813">Transport</keyword>
<organism evidence="10">
    <name type="scientific">Cacopsylla melanoneura</name>
    <dbReference type="NCBI Taxonomy" id="428564"/>
    <lineage>
        <taxon>Eukaryota</taxon>
        <taxon>Metazoa</taxon>
        <taxon>Ecdysozoa</taxon>
        <taxon>Arthropoda</taxon>
        <taxon>Hexapoda</taxon>
        <taxon>Insecta</taxon>
        <taxon>Pterygota</taxon>
        <taxon>Neoptera</taxon>
        <taxon>Paraneoptera</taxon>
        <taxon>Hemiptera</taxon>
        <taxon>Sternorrhyncha</taxon>
        <taxon>Psylloidea</taxon>
        <taxon>Psyllidae</taxon>
        <taxon>Psyllinae</taxon>
        <taxon>Cacopsylla</taxon>
    </lineage>
</organism>
<dbReference type="FunFam" id="3.80.10.10:FF:000384">
    <property type="entry name" value="Nuclear RNA export factor 1"/>
    <property type="match status" value="1"/>
</dbReference>
<dbReference type="FunFam" id="1.10.8.10:FF:000018">
    <property type="entry name" value="Nuclear RNA export factor 1"/>
    <property type="match status" value="1"/>
</dbReference>
<evidence type="ECO:0000256" key="3">
    <source>
        <dbReference type="ARBA" id="ARBA00022448"/>
    </source>
</evidence>
<dbReference type="Gene3D" id="1.10.8.10">
    <property type="entry name" value="DNA helicase RuvA subunit, C-terminal domain"/>
    <property type="match status" value="1"/>
</dbReference>
<dbReference type="PANTHER" id="PTHR10662">
    <property type="entry name" value="NUCLEAR RNA EXPORT FACTOR"/>
    <property type="match status" value="1"/>
</dbReference>
<evidence type="ECO:0000256" key="7">
    <source>
        <dbReference type="ARBA" id="ARBA00023242"/>
    </source>
</evidence>
<protein>
    <submittedName>
        <fullName evidence="10">Nuclear RNA export factor 1</fullName>
    </submittedName>
</protein>
<comment type="similarity">
    <text evidence="2">Belongs to the NXF family.</text>
</comment>
<feature type="domain" description="TAP-C" evidence="9">
    <location>
        <begin position="508"/>
        <end position="561"/>
    </location>
</feature>
<dbReference type="GO" id="GO:0016973">
    <property type="term" value="P:poly(A)+ mRNA export from nucleus"/>
    <property type="evidence" value="ECO:0007669"/>
    <property type="project" value="TreeGrafter"/>
</dbReference>
<dbReference type="InterPro" id="IPR030217">
    <property type="entry name" value="NXF_fam"/>
</dbReference>
<accession>A0A8D8WW66</accession>
<dbReference type="InterPro" id="IPR012677">
    <property type="entry name" value="Nucleotide-bd_a/b_plait_sf"/>
</dbReference>
<proteinExistence type="inferred from homology"/>
<dbReference type="SUPFAM" id="SSF54928">
    <property type="entry name" value="RNA-binding domain, RBD"/>
    <property type="match status" value="1"/>
</dbReference>
<dbReference type="InterPro" id="IPR005637">
    <property type="entry name" value="TAP_C_dom"/>
</dbReference>
<dbReference type="SMART" id="SM00804">
    <property type="entry name" value="TAP_C"/>
    <property type="match status" value="1"/>
</dbReference>
<dbReference type="InterPro" id="IPR009060">
    <property type="entry name" value="UBA-like_sf"/>
</dbReference>
<dbReference type="Pfam" id="PF22602">
    <property type="entry name" value="NXF_NTF2"/>
    <property type="match status" value="1"/>
</dbReference>
<evidence type="ECO:0000256" key="2">
    <source>
        <dbReference type="ARBA" id="ARBA00009285"/>
    </source>
</evidence>
<reference evidence="10" key="1">
    <citation type="submission" date="2021-05" db="EMBL/GenBank/DDBJ databases">
        <authorList>
            <person name="Alioto T."/>
            <person name="Alioto T."/>
            <person name="Gomez Garrido J."/>
        </authorList>
    </citation>
    <scope>NUCLEOTIDE SEQUENCE</scope>
</reference>
<dbReference type="EMBL" id="HBUF01229004">
    <property type="protein sequence ID" value="CAG6672619.1"/>
    <property type="molecule type" value="Transcribed_RNA"/>
</dbReference>
<dbReference type="InterPro" id="IPR002075">
    <property type="entry name" value="NTF2_dom"/>
</dbReference>
<comment type="subcellular location">
    <subcellularLocation>
        <location evidence="1">Nucleus</location>
        <location evidence="1">Nucleoplasm</location>
    </subcellularLocation>
</comment>
<evidence type="ECO:0000259" key="9">
    <source>
        <dbReference type="PROSITE" id="PS51281"/>
    </source>
</evidence>
<dbReference type="CDD" id="cd14342">
    <property type="entry name" value="UBA_TAP-C"/>
    <property type="match status" value="1"/>
</dbReference>
<keyword evidence="4" id="KW-0433">Leucine-rich repeat</keyword>
<dbReference type="Pfam" id="PF03943">
    <property type="entry name" value="TAP_C"/>
    <property type="match status" value="1"/>
</dbReference>
<evidence type="ECO:0000256" key="4">
    <source>
        <dbReference type="ARBA" id="ARBA00022614"/>
    </source>
</evidence>
<dbReference type="Gene3D" id="3.30.70.330">
    <property type="match status" value="1"/>
</dbReference>
<keyword evidence="6" id="KW-0509">mRNA transport</keyword>
<evidence type="ECO:0000256" key="5">
    <source>
        <dbReference type="ARBA" id="ARBA00022737"/>
    </source>
</evidence>
<dbReference type="InterPro" id="IPR032675">
    <property type="entry name" value="LRR_dom_sf"/>
</dbReference>
<evidence type="ECO:0000259" key="8">
    <source>
        <dbReference type="PROSITE" id="PS50177"/>
    </source>
</evidence>
<dbReference type="PROSITE" id="PS51450">
    <property type="entry name" value="LRR"/>
    <property type="match status" value="1"/>
</dbReference>
<dbReference type="InterPro" id="IPR032710">
    <property type="entry name" value="NTF2-like_dom_sf"/>
</dbReference>
<dbReference type="SUPFAM" id="SSF54427">
    <property type="entry name" value="NTF2-like"/>
    <property type="match status" value="1"/>
</dbReference>
<keyword evidence="5" id="KW-0677">Repeat</keyword>
<dbReference type="InterPro" id="IPR057125">
    <property type="entry name" value="NXF1/2/3/5-like_LRR"/>
</dbReference>
<dbReference type="Pfam" id="PF24048">
    <property type="entry name" value="LRR_NXF1-5"/>
    <property type="match status" value="1"/>
</dbReference>
<dbReference type="Gene3D" id="3.80.10.10">
    <property type="entry name" value="Ribonuclease Inhibitor"/>
    <property type="match status" value="1"/>
</dbReference>
<dbReference type="GO" id="GO:0005737">
    <property type="term" value="C:cytoplasm"/>
    <property type="evidence" value="ECO:0007669"/>
    <property type="project" value="InterPro"/>
</dbReference>
<dbReference type="GO" id="GO:0003723">
    <property type="term" value="F:RNA binding"/>
    <property type="evidence" value="ECO:0007669"/>
    <property type="project" value="InterPro"/>
</dbReference>
<dbReference type="InterPro" id="IPR018222">
    <property type="entry name" value="Nuclear_transport_factor_2_euk"/>
</dbReference>
<dbReference type="Gene3D" id="3.10.450.50">
    <property type="match status" value="1"/>
</dbReference>
<dbReference type="SUPFAM" id="SSF46934">
    <property type="entry name" value="UBA-like"/>
    <property type="match status" value="1"/>
</dbReference>
<name>A0A8D8WW66_9HEMI</name>
<dbReference type="InterPro" id="IPR015245">
    <property type="entry name" value="Tap_RNA-bd"/>
</dbReference>
<evidence type="ECO:0000313" key="10">
    <source>
        <dbReference type="EMBL" id="CAG6672619.1"/>
    </source>
</evidence>
<sequence>MVLFLHACTESPVFSFSFFIVSPHLGGNRGGGGNHYHGGPIMPFKISPTGWYKCTVAKASKYEKNYIINLIKDYVKPYEFEFYNFVKIDGETYSFFVSNFDLAEKMYLSRGRIKTVTNHSLALFVGSGTPYVELNNDTKEKIKLVMAKRYNGENKALDLSKFYADPDFLEANIFAPLDRSNVMTCVCNIIDENLPDLYALNLSENKLYYRESFVSLAKVIPRLKILYLSQNSIKDMHTIRTLESLSHLQEIRLEKNPLSEKFEDKDQYTSELRKLFPKIMRVDDIQLPPPIVFDLEDDIVLPKPQGSFLCNPEARDILRAFLEQYFALFDTDTRSGLIDAYHDNAQYSLVVLQGTGNNALLINLNAHSRNLLRVEEPSRQKSLLSVGKAEIMRALRLLPPTKHDLMSFTCDCPLFTPGLIQFSVCGVYEEITQSKNKPKLIRAFNRAFLLVPRQGGGFAITNDQLFITSATYEQVQKAFSDVTPGVSTAEQSSSLPTPAAQPVSNEILIKQNMVKALSQATGMNLNFSEKCLTEVQWDYDQAVNIFNALKAKNALPPDAFA</sequence>
<dbReference type="PROSITE" id="PS50177">
    <property type="entry name" value="NTF2_DOMAIN"/>
    <property type="match status" value="1"/>
</dbReference>
<feature type="domain" description="NTF2" evidence="8">
    <location>
        <begin position="317"/>
        <end position="467"/>
    </location>
</feature>
<evidence type="ECO:0000256" key="1">
    <source>
        <dbReference type="ARBA" id="ARBA00004642"/>
    </source>
</evidence>
<dbReference type="SUPFAM" id="SSF52058">
    <property type="entry name" value="L domain-like"/>
    <property type="match status" value="1"/>
</dbReference>
<dbReference type="PROSITE" id="PS51281">
    <property type="entry name" value="TAP_C"/>
    <property type="match status" value="1"/>
</dbReference>
<dbReference type="GO" id="GO:0005654">
    <property type="term" value="C:nucleoplasm"/>
    <property type="evidence" value="ECO:0007669"/>
    <property type="project" value="UniProtKB-SubCell"/>
</dbReference>
<dbReference type="AlphaFoldDB" id="A0A8D8WW66"/>
<dbReference type="PANTHER" id="PTHR10662:SF22">
    <property type="entry name" value="NUCLEAR RNA EXPORT FACTOR 1"/>
    <property type="match status" value="1"/>
</dbReference>
<dbReference type="InterPro" id="IPR001611">
    <property type="entry name" value="Leu-rich_rpt"/>
</dbReference>